<gene>
    <name evidence="1" type="primary">g7727</name>
    <name evidence="1" type="ORF">NpPPO83_00007727</name>
</gene>
<reference evidence="1" key="1">
    <citation type="submission" date="2024-09" db="EMBL/GenBank/DDBJ databases">
        <title>Draft Genome Sequences of Neofusicoccum parvum.</title>
        <authorList>
            <person name="Ashida A."/>
            <person name="Camagna M."/>
            <person name="Tanaka A."/>
            <person name="Takemoto D."/>
        </authorList>
    </citation>
    <scope>NUCLEOTIDE SEQUENCE</scope>
    <source>
        <strain evidence="1">PPO83</strain>
    </source>
</reference>
<comment type="caution">
    <text evidence="1">The sequence shown here is derived from an EMBL/GenBank/DDBJ whole genome shotgun (WGS) entry which is preliminary data.</text>
</comment>
<evidence type="ECO:0000313" key="1">
    <source>
        <dbReference type="EMBL" id="GME42234.1"/>
    </source>
</evidence>
<protein>
    <submittedName>
        <fullName evidence="1">Uncharacterized protein LTHEOB_11005</fullName>
    </submittedName>
</protein>
<keyword evidence="2" id="KW-1185">Reference proteome</keyword>
<dbReference type="EMBL" id="BSXG01000102">
    <property type="protein sequence ID" value="GME42234.1"/>
    <property type="molecule type" value="Genomic_DNA"/>
</dbReference>
<evidence type="ECO:0000313" key="2">
    <source>
        <dbReference type="Proteomes" id="UP001165186"/>
    </source>
</evidence>
<sequence length="623" mass="60720">MSSYVDLIPPAQSGCAGPYCITTLDPVYGTTQIISAYWADRTSYVNNTITYPTPYGVGVGLSATQIATCADGQTVTSDAYFAPMEPIPLPQTLDYTHWNVEIFSSIPGFNDAFGSLYPNLSHCSFSGFDGQPVPKVVVTQLTTEVTNAVTTTHDSSPTKTAPPSIPTTKDAVTTATPEQTAPTTTLQSTDSPIAPPPQSDQPEQTTAANPPPSNGVGSLILCGLGGPCPSPTGPATDNPPAQPSPTIIYAGDSSIPFYIAPSSAAAAPPPTNAIPLSTAPNGAIAIGTAATLTPGGPATTISGVAISAAPTALHLGSAALPYDNNPPANPPVAPLTLGAATYTYTSGAGLALPATTLRPGDAAAVVSGATLRVGPDGVLSVDGAGVAFATADAAVRTLSVGGAAVVYTAGAGAVVVGTATLRAGGAAATVGGHVVSVGAGGAVVVDGTVVAAGVGGAAVFTAGGVAYTVAAGAGEVVVGSWTLTMGGAAVTVAGDVVSLGESGVVVDGRTVAFGAGVAGVAVVTVGGSVYTLTEGQTTLALGSTTLTVGGPAATVSGEVLSLGPSGVVVDGQSTVPFSNTAVFTTTGTGSGTGVPAQYTGSAARKWPCDRRLLWVVAIVLLAL</sequence>
<proteinExistence type="predicted"/>
<name>A0ACB5SIG2_9PEZI</name>
<organism evidence="1 2">
    <name type="scientific">Neofusicoccum parvum</name>
    <dbReference type="NCBI Taxonomy" id="310453"/>
    <lineage>
        <taxon>Eukaryota</taxon>
        <taxon>Fungi</taxon>
        <taxon>Dikarya</taxon>
        <taxon>Ascomycota</taxon>
        <taxon>Pezizomycotina</taxon>
        <taxon>Dothideomycetes</taxon>
        <taxon>Dothideomycetes incertae sedis</taxon>
        <taxon>Botryosphaeriales</taxon>
        <taxon>Botryosphaeriaceae</taxon>
        <taxon>Neofusicoccum</taxon>
    </lineage>
</organism>
<dbReference type="Proteomes" id="UP001165186">
    <property type="component" value="Unassembled WGS sequence"/>
</dbReference>
<accession>A0ACB5SIG2</accession>